<dbReference type="AlphaFoldDB" id="A0A2G5VVF4"/>
<keyword evidence="3" id="KW-1185">Reference proteome</keyword>
<feature type="compositionally biased region" description="Polar residues" evidence="1">
    <location>
        <begin position="93"/>
        <end position="119"/>
    </location>
</feature>
<reference evidence="3" key="1">
    <citation type="submission" date="2017-10" db="EMBL/GenBank/DDBJ databases">
        <title>Rapid genome shrinkage in a self-fertile nematode reveals novel sperm competition proteins.</title>
        <authorList>
            <person name="Yin D."/>
            <person name="Schwarz E.M."/>
            <person name="Thomas C.G."/>
            <person name="Felde R.L."/>
            <person name="Korf I.F."/>
            <person name="Cutter A.D."/>
            <person name="Schartner C.M."/>
            <person name="Ralston E.J."/>
            <person name="Meyer B.J."/>
            <person name="Haag E.S."/>
        </authorList>
    </citation>
    <scope>NUCLEOTIDE SEQUENCE [LARGE SCALE GENOMIC DNA]</scope>
    <source>
        <strain evidence="3">JU1422</strain>
    </source>
</reference>
<sequence>MQKQGLGRYRSQNSSATSQNLVGSTEKNLGEKLNRAKHSAAKTNVLKDGEDSQRLPKTHVGQKSNNSSEQSERILVNHRGVGVKVEAKYCNPQGGNKKTFLNSNQKGRRSQASSSQPTKHLSCKAPTVLVIKDEKTVVKTIHDQGGKVNFLEENLFKKTPEKFETKPAEPTQLQTETAHSDIRPLSEAASQNASVNANFVIESSSGKQVETTAEVLENRASPEKVCIDQKQMQTPPLSEAKSPNAAVDASFVIKSAEGIINNDPSKQVADIVQVLENRASTESVCIDEKIELQAPAQAVELRTERVVSATTYVTTNSNRYKSIEMDLFKDKNDNNLLLKTPPPKAVKKPDSFIRTPSSGKSPINCQLSPRACSIVSKPFKEKVPNQKLSISAMIDEMKRKKANEKINLYTMFLPEAFSDGTLTESTVKSLYGYFDVEVVQSHYNQNGERLGSGTISVPGNCHERIQNWAPNHKWRALRMVSLKQRETSGTQVKLYLKLSGEWTSIKIETCLRDSYHVSDFTLIYDFNGLFAKAVLVTMAYENAQQLQKSLELSETMEPNLRVRILEILENSDKVCAQHKKFC</sequence>
<organism evidence="2 3">
    <name type="scientific">Caenorhabditis nigoni</name>
    <dbReference type="NCBI Taxonomy" id="1611254"/>
    <lineage>
        <taxon>Eukaryota</taxon>
        <taxon>Metazoa</taxon>
        <taxon>Ecdysozoa</taxon>
        <taxon>Nematoda</taxon>
        <taxon>Chromadorea</taxon>
        <taxon>Rhabditida</taxon>
        <taxon>Rhabditina</taxon>
        <taxon>Rhabditomorpha</taxon>
        <taxon>Rhabditoidea</taxon>
        <taxon>Rhabditidae</taxon>
        <taxon>Peloderinae</taxon>
        <taxon>Caenorhabditis</taxon>
    </lineage>
</organism>
<feature type="region of interest" description="Disordered" evidence="1">
    <location>
        <begin position="1"/>
        <end position="73"/>
    </location>
</feature>
<feature type="compositionally biased region" description="Basic and acidic residues" evidence="1">
    <location>
        <begin position="45"/>
        <end position="54"/>
    </location>
</feature>
<evidence type="ECO:0000256" key="1">
    <source>
        <dbReference type="SAM" id="MobiDB-lite"/>
    </source>
</evidence>
<proteinExistence type="predicted"/>
<feature type="compositionally biased region" description="Polar residues" evidence="1">
    <location>
        <begin position="10"/>
        <end position="27"/>
    </location>
</feature>
<evidence type="ECO:0000313" key="3">
    <source>
        <dbReference type="Proteomes" id="UP000230233"/>
    </source>
</evidence>
<gene>
    <name evidence="2" type="primary">Cni-W05F2.6</name>
    <name evidence="2" type="synonym">Cnig_chr_I.g908</name>
    <name evidence="2" type="ORF">B9Z55_000908</name>
</gene>
<feature type="region of interest" description="Disordered" evidence="1">
    <location>
        <begin position="89"/>
        <end position="122"/>
    </location>
</feature>
<feature type="region of interest" description="Disordered" evidence="1">
    <location>
        <begin position="338"/>
        <end position="362"/>
    </location>
</feature>
<dbReference type="EMBL" id="PDUG01000001">
    <property type="protein sequence ID" value="PIC55774.1"/>
    <property type="molecule type" value="Genomic_DNA"/>
</dbReference>
<dbReference type="OrthoDB" id="5908787at2759"/>
<evidence type="ECO:0000313" key="2">
    <source>
        <dbReference type="EMBL" id="PIC55774.1"/>
    </source>
</evidence>
<protein>
    <submittedName>
        <fullName evidence="2">Uncharacterized protein</fullName>
    </submittedName>
</protein>
<name>A0A2G5VVF4_9PELO</name>
<dbReference type="Proteomes" id="UP000230233">
    <property type="component" value="Chromosome I"/>
</dbReference>
<accession>A0A2G5VVF4</accession>
<comment type="caution">
    <text evidence="2">The sequence shown here is derived from an EMBL/GenBank/DDBJ whole genome shotgun (WGS) entry which is preliminary data.</text>
</comment>